<reference evidence="1 2" key="1">
    <citation type="submission" date="2013-05" db="EMBL/GenBank/DDBJ databases">
        <title>Draft genome sequence of Rubidibacter lacunae KORDI 51-2.</title>
        <authorList>
            <person name="Choi D.H."/>
            <person name="Noh J.H."/>
            <person name="Kwon K.-K."/>
            <person name="Lee J.-H."/>
            <person name="Ryu J.-Y."/>
        </authorList>
    </citation>
    <scope>NUCLEOTIDE SEQUENCE [LARGE SCALE GENOMIC DNA]</scope>
    <source>
        <strain evidence="1 2">KORDI 51-2</strain>
    </source>
</reference>
<dbReference type="STRING" id="582515.KR51_00024350"/>
<keyword evidence="2" id="KW-1185">Reference proteome</keyword>
<dbReference type="EMBL" id="ASSJ01000058">
    <property type="protein sequence ID" value="ERN41016.1"/>
    <property type="molecule type" value="Genomic_DNA"/>
</dbReference>
<dbReference type="InParanoid" id="U5DHC9"/>
<dbReference type="Proteomes" id="UP000016960">
    <property type="component" value="Unassembled WGS sequence"/>
</dbReference>
<accession>U5DHC9</accession>
<dbReference type="AlphaFoldDB" id="U5DHC9"/>
<proteinExistence type="predicted"/>
<evidence type="ECO:0000313" key="1">
    <source>
        <dbReference type="EMBL" id="ERN41016.1"/>
    </source>
</evidence>
<organism evidence="1 2">
    <name type="scientific">Rubidibacter lacunae KORDI 51-2</name>
    <dbReference type="NCBI Taxonomy" id="582515"/>
    <lineage>
        <taxon>Bacteria</taxon>
        <taxon>Bacillati</taxon>
        <taxon>Cyanobacteriota</taxon>
        <taxon>Cyanophyceae</taxon>
        <taxon>Oscillatoriophycideae</taxon>
        <taxon>Chroococcales</taxon>
        <taxon>Aphanothecaceae</taxon>
        <taxon>Rubidibacter</taxon>
    </lineage>
</organism>
<protein>
    <submittedName>
        <fullName evidence="1">Uncharacterized protein</fullName>
    </submittedName>
</protein>
<gene>
    <name evidence="1" type="ORF">KR51_00024350</name>
</gene>
<sequence>MRNPSFPIEIAHRTEVGQLLGELNEFRSFLAAWEVC</sequence>
<name>U5DHC9_9CHRO</name>
<comment type="caution">
    <text evidence="1">The sequence shown here is derived from an EMBL/GenBank/DDBJ whole genome shotgun (WGS) entry which is preliminary data.</text>
</comment>
<evidence type="ECO:0000313" key="2">
    <source>
        <dbReference type="Proteomes" id="UP000016960"/>
    </source>
</evidence>